<reference evidence="5" key="1">
    <citation type="submission" date="2019-08" db="EMBL/GenBank/DDBJ databases">
        <title>The improved chromosome-level genome for the pearl oyster Pinctada fucata martensii using PacBio sequencing and Hi-C.</title>
        <authorList>
            <person name="Zheng Z."/>
        </authorList>
    </citation>
    <scope>NUCLEOTIDE SEQUENCE</scope>
    <source>
        <strain evidence="5">ZZ-2019</strain>
        <tissue evidence="5">Adductor muscle</tissue>
    </source>
</reference>
<dbReference type="SUPFAM" id="SSF49842">
    <property type="entry name" value="TNF-like"/>
    <property type="match status" value="1"/>
</dbReference>
<dbReference type="InterPro" id="IPR008983">
    <property type="entry name" value="Tumour_necrosis_fac-like_dom"/>
</dbReference>
<dbReference type="InterPro" id="IPR001073">
    <property type="entry name" value="C1q_dom"/>
</dbReference>
<proteinExistence type="predicted"/>
<dbReference type="InterPro" id="IPR050822">
    <property type="entry name" value="Cerebellin_Synaptic_Org"/>
</dbReference>
<dbReference type="PANTHER" id="PTHR22923">
    <property type="entry name" value="CEREBELLIN-RELATED"/>
    <property type="match status" value="1"/>
</dbReference>
<protein>
    <recommendedName>
        <fullName evidence="4">C1q domain-containing protein</fullName>
    </recommendedName>
</protein>
<dbReference type="PROSITE" id="PS50871">
    <property type="entry name" value="C1Q"/>
    <property type="match status" value="1"/>
</dbReference>
<evidence type="ECO:0000313" key="6">
    <source>
        <dbReference type="Proteomes" id="UP001186944"/>
    </source>
</evidence>
<evidence type="ECO:0000256" key="1">
    <source>
        <dbReference type="ARBA" id="ARBA00004613"/>
    </source>
</evidence>
<dbReference type="Gene3D" id="2.60.120.40">
    <property type="match status" value="1"/>
</dbReference>
<gene>
    <name evidence="5" type="ORF">FSP39_015580</name>
</gene>
<keyword evidence="2" id="KW-0964">Secreted</keyword>
<keyword evidence="6" id="KW-1185">Reference proteome</keyword>
<dbReference type="GO" id="GO:0005576">
    <property type="term" value="C:extracellular region"/>
    <property type="evidence" value="ECO:0007669"/>
    <property type="project" value="UniProtKB-SubCell"/>
</dbReference>
<feature type="domain" description="C1q" evidence="4">
    <location>
        <begin position="37"/>
        <end position="172"/>
    </location>
</feature>
<sequence length="172" mass="19225">MSIVHECQNQKHFQNLELYFLLSDKRFLQDGVPEIVSESTHVSFYAHLSKNVAGIGVHHPIVFDTVRYNDGNAYNKVDGEFTAKVPGTYFFIWTISARDRTYMETELVVNGIVFGHVIGDAAQHDDWGVATGFVIVRLNVNDTVWIRSGPVNNGQLTGTGYGTTSFGGYLLY</sequence>
<name>A0AA88XWS2_PINIB</name>
<dbReference type="EMBL" id="VSWD01000013">
    <property type="protein sequence ID" value="KAK3084567.1"/>
    <property type="molecule type" value="Genomic_DNA"/>
</dbReference>
<evidence type="ECO:0000256" key="3">
    <source>
        <dbReference type="ARBA" id="ARBA00022729"/>
    </source>
</evidence>
<dbReference type="SMART" id="SM00110">
    <property type="entry name" value="C1Q"/>
    <property type="match status" value="1"/>
</dbReference>
<dbReference type="PRINTS" id="PR00007">
    <property type="entry name" value="COMPLEMNTC1Q"/>
</dbReference>
<comment type="subcellular location">
    <subcellularLocation>
        <location evidence="1">Secreted</location>
    </subcellularLocation>
</comment>
<dbReference type="AlphaFoldDB" id="A0AA88XWS2"/>
<evidence type="ECO:0000256" key="2">
    <source>
        <dbReference type="ARBA" id="ARBA00022525"/>
    </source>
</evidence>
<accession>A0AA88XWS2</accession>
<organism evidence="5 6">
    <name type="scientific">Pinctada imbricata</name>
    <name type="common">Atlantic pearl-oyster</name>
    <name type="synonym">Pinctada martensii</name>
    <dbReference type="NCBI Taxonomy" id="66713"/>
    <lineage>
        <taxon>Eukaryota</taxon>
        <taxon>Metazoa</taxon>
        <taxon>Spiralia</taxon>
        <taxon>Lophotrochozoa</taxon>
        <taxon>Mollusca</taxon>
        <taxon>Bivalvia</taxon>
        <taxon>Autobranchia</taxon>
        <taxon>Pteriomorphia</taxon>
        <taxon>Pterioida</taxon>
        <taxon>Pterioidea</taxon>
        <taxon>Pteriidae</taxon>
        <taxon>Pinctada</taxon>
    </lineage>
</organism>
<dbReference type="Pfam" id="PF00386">
    <property type="entry name" value="C1q"/>
    <property type="match status" value="1"/>
</dbReference>
<dbReference type="PANTHER" id="PTHR22923:SF116">
    <property type="entry name" value="C1Q DOMAIN-CONTAINING PROTEIN"/>
    <property type="match status" value="1"/>
</dbReference>
<evidence type="ECO:0000313" key="5">
    <source>
        <dbReference type="EMBL" id="KAK3084567.1"/>
    </source>
</evidence>
<keyword evidence="3" id="KW-0732">Signal</keyword>
<comment type="caution">
    <text evidence="5">The sequence shown here is derived from an EMBL/GenBank/DDBJ whole genome shotgun (WGS) entry which is preliminary data.</text>
</comment>
<dbReference type="Proteomes" id="UP001186944">
    <property type="component" value="Unassembled WGS sequence"/>
</dbReference>
<evidence type="ECO:0000259" key="4">
    <source>
        <dbReference type="PROSITE" id="PS50871"/>
    </source>
</evidence>